<dbReference type="Pfam" id="PF11165">
    <property type="entry name" value="DUF2949"/>
    <property type="match status" value="1"/>
</dbReference>
<dbReference type="EMBL" id="CP113797">
    <property type="protein sequence ID" value="WAL59920.1"/>
    <property type="molecule type" value="Genomic_DNA"/>
</dbReference>
<proteinExistence type="predicted"/>
<organism evidence="1 2">
    <name type="scientific">Thermocoleostomius sinensis A174</name>
    <dbReference type="NCBI Taxonomy" id="2016057"/>
    <lineage>
        <taxon>Bacteria</taxon>
        <taxon>Bacillati</taxon>
        <taxon>Cyanobacteriota</taxon>
        <taxon>Cyanophyceae</taxon>
        <taxon>Oculatellales</taxon>
        <taxon>Oculatellaceae</taxon>
        <taxon>Thermocoleostomius</taxon>
    </lineage>
</organism>
<protein>
    <submittedName>
        <fullName evidence="1">DUF2949 domain-containing protein</fullName>
    </submittedName>
</protein>
<evidence type="ECO:0000313" key="1">
    <source>
        <dbReference type="EMBL" id="WAL59920.1"/>
    </source>
</evidence>
<dbReference type="KEGG" id="tsin:OXH18_22550"/>
<gene>
    <name evidence="1" type="ORF">OXH18_22550</name>
</gene>
<dbReference type="Proteomes" id="UP001163152">
    <property type="component" value="Chromosome"/>
</dbReference>
<reference evidence="1" key="1">
    <citation type="submission" date="2022-12" db="EMBL/GenBank/DDBJ databases">
        <title>Polyphasic identification of a Novel Hot-Spring Cyanobacterium Ocullathermofonsia sinensis gen nov. sp. nov. and Genomic Insights on its Adaptations to the Thermal Habitat.</title>
        <authorList>
            <person name="Daroch M."/>
            <person name="Tang J."/>
            <person name="Jiang Y."/>
        </authorList>
    </citation>
    <scope>NUCLEOTIDE SEQUENCE</scope>
    <source>
        <strain evidence="1">PKUAC-SCTA174</strain>
    </source>
</reference>
<evidence type="ECO:0000313" key="2">
    <source>
        <dbReference type="Proteomes" id="UP001163152"/>
    </source>
</evidence>
<dbReference type="InterPro" id="IPR021336">
    <property type="entry name" value="DUF2949"/>
</dbReference>
<dbReference type="AlphaFoldDB" id="A0A9E8ZB17"/>
<keyword evidence="2" id="KW-1185">Reference proteome</keyword>
<sequence length="62" mass="7089">MNASLHSQLICFLENDLGIPANEIAMALRHQDCGTQLPLILWQYGFVTLEQLDQIFSWLTRA</sequence>
<accession>A0A9E8ZB17</accession>
<name>A0A9E8ZB17_9CYAN</name>